<gene>
    <name evidence="3" type="ORF">BDP27DRAFT_944001</name>
</gene>
<dbReference type="PANTHER" id="PTHR46154:SF2">
    <property type="entry name" value="SOLUTE SYMPORTER FAMILY TRANSPORTER (AFU_ORTHOLOGUE AFUA_6G03200)"/>
    <property type="match status" value="1"/>
</dbReference>
<feature type="transmembrane region" description="Helical" evidence="2">
    <location>
        <begin position="43"/>
        <end position="60"/>
    </location>
</feature>
<reference evidence="3" key="1">
    <citation type="submission" date="2020-11" db="EMBL/GenBank/DDBJ databases">
        <authorList>
            <consortium name="DOE Joint Genome Institute"/>
            <person name="Ahrendt S."/>
            <person name="Riley R."/>
            <person name="Andreopoulos W."/>
            <person name="Labutti K."/>
            <person name="Pangilinan J."/>
            <person name="Ruiz-Duenas F.J."/>
            <person name="Barrasa J.M."/>
            <person name="Sanchez-Garcia M."/>
            <person name="Camarero S."/>
            <person name="Miyauchi S."/>
            <person name="Serrano A."/>
            <person name="Linde D."/>
            <person name="Babiker R."/>
            <person name="Drula E."/>
            <person name="Ayuso-Fernandez I."/>
            <person name="Pacheco R."/>
            <person name="Padilla G."/>
            <person name="Ferreira P."/>
            <person name="Barriuso J."/>
            <person name="Kellner H."/>
            <person name="Castanera R."/>
            <person name="Alfaro M."/>
            <person name="Ramirez L."/>
            <person name="Pisabarro A.G."/>
            <person name="Kuo A."/>
            <person name="Tritt A."/>
            <person name="Lipzen A."/>
            <person name="He G."/>
            <person name="Yan M."/>
            <person name="Ng V."/>
            <person name="Cullen D."/>
            <person name="Martin F."/>
            <person name="Rosso M.-N."/>
            <person name="Henrissat B."/>
            <person name="Hibbett D."/>
            <person name="Martinez A.T."/>
            <person name="Grigoriev I.V."/>
        </authorList>
    </citation>
    <scope>NUCLEOTIDE SEQUENCE</scope>
    <source>
        <strain evidence="3">AH 40177</strain>
    </source>
</reference>
<dbReference type="PANTHER" id="PTHR46154">
    <property type="match status" value="1"/>
</dbReference>
<feature type="transmembrane region" description="Helical" evidence="2">
    <location>
        <begin position="129"/>
        <end position="151"/>
    </location>
</feature>
<dbReference type="OrthoDB" id="6132759at2759"/>
<evidence type="ECO:0008006" key="5">
    <source>
        <dbReference type="Google" id="ProtNLM"/>
    </source>
</evidence>
<name>A0A9P5U6L7_9AGAR</name>
<evidence type="ECO:0000313" key="3">
    <source>
        <dbReference type="EMBL" id="KAF9066978.1"/>
    </source>
</evidence>
<dbReference type="AlphaFoldDB" id="A0A9P5U6L7"/>
<keyword evidence="2" id="KW-1133">Transmembrane helix</keyword>
<dbReference type="EMBL" id="JADNRY010000079">
    <property type="protein sequence ID" value="KAF9066978.1"/>
    <property type="molecule type" value="Genomic_DNA"/>
</dbReference>
<sequence length="218" mass="23412">IIASIAGFVAGLVAWLVTTATLYEGVINVTTTGANFPMLAGNLASIGVGGILAMATSLIWPDDFDFNITRAINNPDAKSEPMKHQDKSEAEDMENKEGSEEAASPSVIDSTVATEEELDPVKLQAAFRFAAWSSLALLLVLIILIPLPLFFAQTIYGVAGFSAWVIIGIIWTFTSTFVVVLYPLWESREALQLIGRGIIKDIFANGSGKYVVKARSLA</sequence>
<feature type="transmembrane region" description="Helical" evidence="2">
    <location>
        <begin position="163"/>
        <end position="185"/>
    </location>
</feature>
<dbReference type="InterPro" id="IPR031155">
    <property type="entry name" value="DUR"/>
</dbReference>
<evidence type="ECO:0000256" key="1">
    <source>
        <dbReference type="SAM" id="MobiDB-lite"/>
    </source>
</evidence>
<evidence type="ECO:0000313" key="4">
    <source>
        <dbReference type="Proteomes" id="UP000772434"/>
    </source>
</evidence>
<keyword evidence="4" id="KW-1185">Reference proteome</keyword>
<feature type="non-terminal residue" evidence="3">
    <location>
        <position position="1"/>
    </location>
</feature>
<protein>
    <recommendedName>
        <fullName evidence="5">Urea transporter</fullName>
    </recommendedName>
</protein>
<proteinExistence type="predicted"/>
<accession>A0A9P5U6L7</accession>
<keyword evidence="2" id="KW-0812">Transmembrane</keyword>
<comment type="caution">
    <text evidence="3">The sequence shown here is derived from an EMBL/GenBank/DDBJ whole genome shotgun (WGS) entry which is preliminary data.</text>
</comment>
<dbReference type="GO" id="GO:0005886">
    <property type="term" value="C:plasma membrane"/>
    <property type="evidence" value="ECO:0007669"/>
    <property type="project" value="TreeGrafter"/>
</dbReference>
<evidence type="ECO:0000256" key="2">
    <source>
        <dbReference type="SAM" id="Phobius"/>
    </source>
</evidence>
<keyword evidence="2" id="KW-0472">Membrane</keyword>
<dbReference type="Proteomes" id="UP000772434">
    <property type="component" value="Unassembled WGS sequence"/>
</dbReference>
<organism evidence="3 4">
    <name type="scientific">Rhodocollybia butyracea</name>
    <dbReference type="NCBI Taxonomy" id="206335"/>
    <lineage>
        <taxon>Eukaryota</taxon>
        <taxon>Fungi</taxon>
        <taxon>Dikarya</taxon>
        <taxon>Basidiomycota</taxon>
        <taxon>Agaricomycotina</taxon>
        <taxon>Agaricomycetes</taxon>
        <taxon>Agaricomycetidae</taxon>
        <taxon>Agaricales</taxon>
        <taxon>Marasmiineae</taxon>
        <taxon>Omphalotaceae</taxon>
        <taxon>Rhodocollybia</taxon>
    </lineage>
</organism>
<dbReference type="GO" id="GO:0015204">
    <property type="term" value="F:urea transmembrane transporter activity"/>
    <property type="evidence" value="ECO:0007669"/>
    <property type="project" value="InterPro"/>
</dbReference>
<feature type="compositionally biased region" description="Basic and acidic residues" evidence="1">
    <location>
        <begin position="77"/>
        <end position="99"/>
    </location>
</feature>
<feature type="region of interest" description="Disordered" evidence="1">
    <location>
        <begin position="75"/>
        <end position="108"/>
    </location>
</feature>